<evidence type="ECO:0000313" key="3">
    <source>
        <dbReference type="EMBL" id="ESO94034.1"/>
    </source>
</evidence>
<feature type="chain" id="PRO_5004718154" description="G8 domain-containing protein" evidence="1">
    <location>
        <begin position="27"/>
        <end position="397"/>
    </location>
</feature>
<keyword evidence="4" id="KW-1185">Reference proteome</keyword>
<evidence type="ECO:0000313" key="4">
    <source>
        <dbReference type="Proteomes" id="UP000030746"/>
    </source>
</evidence>
<dbReference type="PROSITE" id="PS51484">
    <property type="entry name" value="G8"/>
    <property type="match status" value="1"/>
</dbReference>
<keyword evidence="1" id="KW-0732">Signal</keyword>
<dbReference type="GeneID" id="20247746"/>
<dbReference type="Proteomes" id="UP000030746">
    <property type="component" value="Unassembled WGS sequence"/>
</dbReference>
<proteinExistence type="predicted"/>
<dbReference type="AlphaFoldDB" id="V4BY53"/>
<reference evidence="3 4" key="1">
    <citation type="journal article" date="2013" name="Nature">
        <title>Insights into bilaterian evolution from three spiralian genomes.</title>
        <authorList>
            <person name="Simakov O."/>
            <person name="Marletaz F."/>
            <person name="Cho S.J."/>
            <person name="Edsinger-Gonzales E."/>
            <person name="Havlak P."/>
            <person name="Hellsten U."/>
            <person name="Kuo D.H."/>
            <person name="Larsson T."/>
            <person name="Lv J."/>
            <person name="Arendt D."/>
            <person name="Savage R."/>
            <person name="Osoegawa K."/>
            <person name="de Jong P."/>
            <person name="Grimwood J."/>
            <person name="Chapman J.A."/>
            <person name="Shapiro H."/>
            <person name="Aerts A."/>
            <person name="Otillar R.P."/>
            <person name="Terry A.Y."/>
            <person name="Boore J.L."/>
            <person name="Grigoriev I.V."/>
            <person name="Lindberg D.R."/>
            <person name="Seaver E.C."/>
            <person name="Weisblat D.A."/>
            <person name="Putnam N.H."/>
            <person name="Rokhsar D.S."/>
        </authorList>
    </citation>
    <scope>NUCLEOTIDE SEQUENCE [LARGE SCALE GENOMIC DNA]</scope>
</reference>
<gene>
    <name evidence="3" type="ORF">LOTGIDRAFT_228688</name>
</gene>
<protein>
    <recommendedName>
        <fullName evidence="2">G8 domain-containing protein</fullName>
    </recommendedName>
</protein>
<sequence length="397" mass="44541">MAGVSKRLWLSVVILCVLQNQHQVRGSCPDQDKSLKRWSSDASWPDGKKPGLNDEVNIDSAILLDESPPELHHITIQPNGRLVWSQEGDFNLTLKHILVFGSMEIGSEDCTFKRKTHILLRGMRGQYSISIGEHLFGEKFIGIAPGGTLEIHGEKKLSWTKLTKTVPKLIPSNGLVFNHQDSSSAKMNSRKAGIVVYAFDHINARVMSSRFYDIGSIPRLSRTDSSDLTRFINDVPHDEIIALALNQNVEHPAVDLKPVFRALRGLGFNLEYEITHGHSNDAVVFIAQKGHPHNTKQALSPYVKTDFQHATATLTVGNHRYSIESFIDNANSDNSRVDFRVTSVAASHPILNLLDDVSTWNPGKKLKAQMYWLLLKPSKFIIFEKTSLLVILNIRKR</sequence>
<dbReference type="Pfam" id="PF15711">
    <property type="entry name" value="ILEI"/>
    <property type="match status" value="1"/>
</dbReference>
<dbReference type="InterPro" id="IPR019316">
    <property type="entry name" value="G8_domain"/>
</dbReference>
<dbReference type="HOGENOM" id="CLU_695009_0_0_1"/>
<dbReference type="PANTHER" id="PTHR15535">
    <property type="entry name" value="TRANSMEMBRANE PROTEIN 2-RELATED"/>
    <property type="match status" value="1"/>
</dbReference>
<dbReference type="OMA" id="ERFDTHR"/>
<evidence type="ECO:0000256" key="1">
    <source>
        <dbReference type="SAM" id="SignalP"/>
    </source>
</evidence>
<feature type="signal peptide" evidence="1">
    <location>
        <begin position="1"/>
        <end position="26"/>
    </location>
</feature>
<dbReference type="OrthoDB" id="120976at2759"/>
<dbReference type="RefSeq" id="XP_009055643.1">
    <property type="nucleotide sequence ID" value="XM_009057395.1"/>
</dbReference>
<dbReference type="PANTHER" id="PTHR15535:SF17">
    <property type="entry name" value="TRANSMEMBRANE PROTEIN"/>
    <property type="match status" value="1"/>
</dbReference>
<organism evidence="3 4">
    <name type="scientific">Lottia gigantea</name>
    <name type="common">Giant owl limpet</name>
    <dbReference type="NCBI Taxonomy" id="225164"/>
    <lineage>
        <taxon>Eukaryota</taxon>
        <taxon>Metazoa</taxon>
        <taxon>Spiralia</taxon>
        <taxon>Lophotrochozoa</taxon>
        <taxon>Mollusca</taxon>
        <taxon>Gastropoda</taxon>
        <taxon>Patellogastropoda</taxon>
        <taxon>Lottioidea</taxon>
        <taxon>Lottiidae</taxon>
        <taxon>Lottia</taxon>
    </lineage>
</organism>
<feature type="domain" description="G8" evidence="2">
    <location>
        <begin position="42"/>
        <end position="164"/>
    </location>
</feature>
<dbReference type="SMART" id="SM01225">
    <property type="entry name" value="G8"/>
    <property type="match status" value="1"/>
</dbReference>
<dbReference type="Pfam" id="PF10162">
    <property type="entry name" value="G8"/>
    <property type="match status" value="1"/>
</dbReference>
<dbReference type="InterPro" id="IPR039477">
    <property type="entry name" value="ILEI/PANDER_dom"/>
</dbReference>
<dbReference type="CTD" id="20247746"/>
<dbReference type="EMBL" id="KB201890">
    <property type="protein sequence ID" value="ESO94034.1"/>
    <property type="molecule type" value="Genomic_DNA"/>
</dbReference>
<dbReference type="InterPro" id="IPR052252">
    <property type="entry name" value="CEMIP/CEMIP2"/>
</dbReference>
<dbReference type="KEGG" id="lgi:LOTGIDRAFT_228688"/>
<evidence type="ECO:0000259" key="2">
    <source>
        <dbReference type="PROSITE" id="PS51484"/>
    </source>
</evidence>
<accession>V4BY53</accession>
<name>V4BY53_LOTGI</name>